<dbReference type="CDD" id="cd00118">
    <property type="entry name" value="LysM"/>
    <property type="match status" value="3"/>
</dbReference>
<dbReference type="PROSITE" id="PS00922">
    <property type="entry name" value="TRANSGLYCOSYLASE"/>
    <property type="match status" value="1"/>
</dbReference>
<protein>
    <submittedName>
        <fullName evidence="3">LysM peptidoglycan-binding domain-containing protein</fullName>
    </submittedName>
</protein>
<dbReference type="PROSITE" id="PS51782">
    <property type="entry name" value="LYSM"/>
    <property type="match status" value="3"/>
</dbReference>
<proteinExistence type="inferred from homology"/>
<dbReference type="RefSeq" id="WP_290282035.1">
    <property type="nucleotide sequence ID" value="NZ_JAUFQI010000001.1"/>
</dbReference>
<evidence type="ECO:0000313" key="4">
    <source>
        <dbReference type="Proteomes" id="UP001595710"/>
    </source>
</evidence>
<sequence>MNFTQNITLFISALALVSCQMIPTQTSMTSEDTLVSENDLTINQDSGTESAIQALERDLITDIINYHYAAKTKDQLTDYELAWEQPLDLSRPDPYAKYPDDLYQVLRRGFVFDLTVEDPRITAQLMYYAKHQSYINRVSDRASRYMYHIVQEIEKRDMPMDLALLPIVESAFDPFAYSHGSAAGMWQFIPSTGKMYGLKQNWWYDGRRDVVESTRAALDYLDDLQRMFDGDWLLALASYNSGPGTVFKAQRKNRAAGKPTDFWHLDLPRETEAYVPKMFALAKLFHSPDVYGVELPIVPNEPFFAEVTPGGQIDLAQAATLADMELSEIYLLNPGYNRWATDPDGPDRLLVFADNKEIFEENIKNLPADSRLTWQRHTIKPGDSLLSIAKNYEVTVDVIRDVNKIRGNLIRAGDTLLIPVASKGDNYYSLSADNRLKVKQNALSGSSKQRTDYIVRSGDTFWDISQKFDVSVQSIARWNNMAPKDILRPGQKLAIWTAPSANTTTNNAIASMQDREVVRKVGYVVRSGDSLSRIASKFNVRIKDIEKWNTITGKYLQPGDRLTLYVDVTQIQ</sequence>
<dbReference type="PANTHER" id="PTHR33734:SF22">
    <property type="entry name" value="MEMBRANE-BOUND LYTIC MUREIN TRANSGLYCOSYLASE D"/>
    <property type="match status" value="1"/>
</dbReference>
<dbReference type="SUPFAM" id="SSF53955">
    <property type="entry name" value="Lysozyme-like"/>
    <property type="match status" value="1"/>
</dbReference>
<dbReference type="CDD" id="cd16894">
    <property type="entry name" value="MltD-like"/>
    <property type="match status" value="1"/>
</dbReference>
<evidence type="ECO:0000256" key="1">
    <source>
        <dbReference type="ARBA" id="ARBA00007734"/>
    </source>
</evidence>
<dbReference type="InterPro" id="IPR036779">
    <property type="entry name" value="LysM_dom_sf"/>
</dbReference>
<organism evidence="3 4">
    <name type="scientific">Reinekea marina</name>
    <dbReference type="NCBI Taxonomy" id="1310421"/>
    <lineage>
        <taxon>Bacteria</taxon>
        <taxon>Pseudomonadati</taxon>
        <taxon>Pseudomonadota</taxon>
        <taxon>Gammaproteobacteria</taxon>
        <taxon>Oceanospirillales</taxon>
        <taxon>Saccharospirillaceae</taxon>
        <taxon>Reinekea</taxon>
    </lineage>
</organism>
<dbReference type="InterPro" id="IPR018392">
    <property type="entry name" value="LysM"/>
</dbReference>
<feature type="domain" description="LysM" evidence="2">
    <location>
        <begin position="521"/>
        <end position="564"/>
    </location>
</feature>
<name>A0ABV7WTW7_9GAMM</name>
<gene>
    <name evidence="3" type="ORF">ACFOND_12755</name>
</gene>
<feature type="domain" description="LysM" evidence="2">
    <location>
        <begin position="375"/>
        <end position="418"/>
    </location>
</feature>
<dbReference type="Proteomes" id="UP001595710">
    <property type="component" value="Unassembled WGS sequence"/>
</dbReference>
<keyword evidence="4" id="KW-1185">Reference proteome</keyword>
<dbReference type="Gene3D" id="1.10.530.10">
    <property type="match status" value="1"/>
</dbReference>
<dbReference type="Pfam" id="PF01476">
    <property type="entry name" value="LysM"/>
    <property type="match status" value="3"/>
</dbReference>
<feature type="domain" description="LysM" evidence="2">
    <location>
        <begin position="451"/>
        <end position="495"/>
    </location>
</feature>
<comment type="caution">
    <text evidence="3">The sequence shown here is derived from an EMBL/GenBank/DDBJ whole genome shotgun (WGS) entry which is preliminary data.</text>
</comment>
<evidence type="ECO:0000259" key="2">
    <source>
        <dbReference type="PROSITE" id="PS51782"/>
    </source>
</evidence>
<accession>A0ABV7WTW7</accession>
<dbReference type="SUPFAM" id="SSF54106">
    <property type="entry name" value="LysM domain"/>
    <property type="match status" value="3"/>
</dbReference>
<dbReference type="SMART" id="SM00257">
    <property type="entry name" value="LysM"/>
    <property type="match status" value="3"/>
</dbReference>
<dbReference type="InterPro" id="IPR008258">
    <property type="entry name" value="Transglycosylase_SLT_dom_1"/>
</dbReference>
<dbReference type="Gene3D" id="3.10.350.10">
    <property type="entry name" value="LysM domain"/>
    <property type="match status" value="3"/>
</dbReference>
<dbReference type="PANTHER" id="PTHR33734">
    <property type="entry name" value="LYSM DOMAIN-CONTAINING GPI-ANCHORED PROTEIN 2"/>
    <property type="match status" value="1"/>
</dbReference>
<dbReference type="Pfam" id="PF01464">
    <property type="entry name" value="SLT"/>
    <property type="match status" value="1"/>
</dbReference>
<dbReference type="InterPro" id="IPR023346">
    <property type="entry name" value="Lysozyme-like_dom_sf"/>
</dbReference>
<reference evidence="4" key="1">
    <citation type="journal article" date="2019" name="Int. J. Syst. Evol. Microbiol.">
        <title>The Global Catalogue of Microorganisms (GCM) 10K type strain sequencing project: providing services to taxonomists for standard genome sequencing and annotation.</title>
        <authorList>
            <consortium name="The Broad Institute Genomics Platform"/>
            <consortium name="The Broad Institute Genome Sequencing Center for Infectious Disease"/>
            <person name="Wu L."/>
            <person name="Ma J."/>
        </authorList>
    </citation>
    <scope>NUCLEOTIDE SEQUENCE [LARGE SCALE GENOMIC DNA]</scope>
    <source>
        <strain evidence="4">CECT 8288</strain>
    </source>
</reference>
<evidence type="ECO:0000313" key="3">
    <source>
        <dbReference type="EMBL" id="MFC3702512.1"/>
    </source>
</evidence>
<dbReference type="InterPro" id="IPR000189">
    <property type="entry name" value="Transglyc_AS"/>
</dbReference>
<dbReference type="EMBL" id="JBHRYN010000013">
    <property type="protein sequence ID" value="MFC3702512.1"/>
    <property type="molecule type" value="Genomic_DNA"/>
</dbReference>
<comment type="similarity">
    <text evidence="1">Belongs to the transglycosylase Slt family.</text>
</comment>